<dbReference type="AlphaFoldDB" id="C5BLS6"/>
<comment type="catalytic activity">
    <reaction evidence="7">
        <text>Exolytic cleavage of the (1-&gt;4)-beta-glycosidic linkage between N-acetylmuramic acid (MurNAc) and N-acetylglucosamine (GlcNAc) residues in peptidoglycan, from either the reducing or the non-reducing ends of the peptidoglycan chains, with concomitant formation of a 1,6-anhydrobond in the MurNAc residue.</text>
        <dbReference type="EC" id="4.2.2.n1"/>
    </reaction>
</comment>
<protein>
    <recommendedName>
        <fullName evidence="7">Membrane-bound lytic murein transglycosylase F</fullName>
        <ecNumber evidence="7">4.2.2.n1</ecNumber>
    </recommendedName>
    <alternativeName>
        <fullName evidence="7">Murein lyase F</fullName>
    </alternativeName>
</protein>
<evidence type="ECO:0000256" key="3">
    <source>
        <dbReference type="ARBA" id="ARBA00023136"/>
    </source>
</evidence>
<dbReference type="PANTHER" id="PTHR35936:SF32">
    <property type="entry name" value="MEMBRANE-BOUND LYTIC MUREIN TRANSGLYCOSYLASE F"/>
    <property type="match status" value="1"/>
</dbReference>
<evidence type="ECO:0000256" key="4">
    <source>
        <dbReference type="ARBA" id="ARBA00023237"/>
    </source>
</evidence>
<dbReference type="CDD" id="cd01009">
    <property type="entry name" value="PBP2_YfhD_N"/>
    <property type="match status" value="1"/>
</dbReference>
<comment type="similarity">
    <text evidence="1">Belongs to the bacterial solute-binding protein 3 family.</text>
</comment>
<feature type="region of interest" description="LT domain" evidence="7">
    <location>
        <begin position="263"/>
        <end position="492"/>
    </location>
</feature>
<proteinExistence type="inferred from homology"/>
<organism evidence="9 10">
    <name type="scientific">Teredinibacter turnerae (strain ATCC 39867 / T7901)</name>
    <dbReference type="NCBI Taxonomy" id="377629"/>
    <lineage>
        <taxon>Bacteria</taxon>
        <taxon>Pseudomonadati</taxon>
        <taxon>Pseudomonadota</taxon>
        <taxon>Gammaproteobacteria</taxon>
        <taxon>Cellvibrionales</taxon>
        <taxon>Cellvibrionaceae</taxon>
        <taxon>Teredinibacter</taxon>
    </lineage>
</organism>
<dbReference type="SUPFAM" id="SSF53955">
    <property type="entry name" value="Lysozyme-like"/>
    <property type="match status" value="1"/>
</dbReference>
<dbReference type="EC" id="4.2.2.n1" evidence="7"/>
<evidence type="ECO:0000256" key="2">
    <source>
        <dbReference type="ARBA" id="ARBA00022729"/>
    </source>
</evidence>
<evidence type="ECO:0000256" key="7">
    <source>
        <dbReference type="HAMAP-Rule" id="MF_02016"/>
    </source>
</evidence>
<dbReference type="RefSeq" id="WP_015819432.1">
    <property type="nucleotide sequence ID" value="NC_012997.1"/>
</dbReference>
<dbReference type="InterPro" id="IPR023703">
    <property type="entry name" value="MltF"/>
</dbReference>
<dbReference type="CDD" id="cd13403">
    <property type="entry name" value="MLTF-like"/>
    <property type="match status" value="1"/>
</dbReference>
<feature type="domain" description="Solute-binding protein family 3/N-terminal" evidence="8">
    <location>
        <begin position="38"/>
        <end position="262"/>
    </location>
</feature>
<dbReference type="HAMAP" id="MF_02016">
    <property type="entry name" value="MltF"/>
    <property type="match status" value="1"/>
</dbReference>
<comment type="function">
    <text evidence="7">Murein-degrading enzyme that degrades murein glycan strands and insoluble, high-molecular weight murein sacculi, with the concomitant formation of a 1,6-anhydromuramoyl product. Lytic transglycosylases (LTs) play an integral role in the metabolism of the peptidoglycan (PG) sacculus. Their lytic action creates space within the PG sacculus to allow for its expansion as well as for the insertion of various structures such as secretion systems and flagella.</text>
</comment>
<dbReference type="GO" id="GO:0009279">
    <property type="term" value="C:cell outer membrane"/>
    <property type="evidence" value="ECO:0007669"/>
    <property type="project" value="UniProtKB-SubCell"/>
</dbReference>
<keyword evidence="3 7" id="KW-0472">Membrane</keyword>
<sequence length="492" mass="54953">MLSAIGSLTKLATIGAVCAGLVSSRIPTTLESVQASGKLVVISRNGPTTYYEGPEGLTGFEYQIADQFAKYLGVELEIRETENLGVMLDSVGTDKGQFAAAGLAITDTRKQKVRFSDPYMQITQQVVYRQSETRPTSVADLQNKNILVIGNSSHAEKLRELQKTYPDLTWHESHEVEMLDLIEMVHDGSIDYTIVDSNAFTINSNLFPEAQVAFDISEPQDVAWAFPQSSDDSLYREAQKFFKGIKQNGVIADALENYYGHLGEIDYSGAILFASRIQTRLPKWDAMLKEAALENGLDWELLAAQSYQESHWNPKAKSPTGVRGFMMLTLDTAKYVGIKNRLDAKQSIFGGAKYFKSIYDRIPDRIADPDRTWLAMAAYNIGMGHLEDARVLTARQGGNPDKWADVRERLPLLAKRKYYKNTKHGYARGWEAVKYVRNIRNFHTIIAWNGKGKIAQEQIASLETETPQFKHFSPVVTEAVRSLAGEATPSSL</sequence>
<evidence type="ECO:0000256" key="6">
    <source>
        <dbReference type="ARBA" id="ARBA00023316"/>
    </source>
</evidence>
<dbReference type="KEGG" id="ttu:TERTU_2595"/>
<keyword evidence="6 7" id="KW-0961">Cell wall biogenesis/degradation</keyword>
<dbReference type="PANTHER" id="PTHR35936">
    <property type="entry name" value="MEMBRANE-BOUND LYTIC MUREIN TRANSGLYCOSYLASE F"/>
    <property type="match status" value="1"/>
</dbReference>
<dbReference type="Gene3D" id="3.40.190.10">
    <property type="entry name" value="Periplasmic binding protein-like II"/>
    <property type="match status" value="2"/>
</dbReference>
<dbReference type="GO" id="GO:0009253">
    <property type="term" value="P:peptidoglycan catabolic process"/>
    <property type="evidence" value="ECO:0007669"/>
    <property type="project" value="TreeGrafter"/>
</dbReference>
<reference evidence="9 10" key="1">
    <citation type="journal article" date="2009" name="PLoS ONE">
        <title>The complete genome of Teredinibacter turnerae T7901: an intracellular endosymbiont of marine wood-boring bivalves (shipworms).</title>
        <authorList>
            <person name="Yang J.C."/>
            <person name="Madupu R."/>
            <person name="Durkin A.S."/>
            <person name="Ekborg N.A."/>
            <person name="Pedamallu C.S."/>
            <person name="Hostetler J.B."/>
            <person name="Radune D."/>
            <person name="Toms B.S."/>
            <person name="Henrissat B."/>
            <person name="Coutinho P.M."/>
            <person name="Schwarz S."/>
            <person name="Field L."/>
            <person name="Trindade-Silva A.E."/>
            <person name="Soares C.A.G."/>
            <person name="Elshahawi S."/>
            <person name="Hanora A."/>
            <person name="Schmidt E.W."/>
            <person name="Haygood M.G."/>
            <person name="Posfai J."/>
            <person name="Benner J."/>
            <person name="Madinger C."/>
            <person name="Nove J."/>
            <person name="Anton B."/>
            <person name="Chaudhary K."/>
            <person name="Foster J."/>
            <person name="Holman A."/>
            <person name="Kumar S."/>
            <person name="Lessard P.A."/>
            <person name="Luyten Y.A."/>
            <person name="Slatko B."/>
            <person name="Wood N."/>
            <person name="Wu B."/>
            <person name="Teplitski M."/>
            <person name="Mougous J.D."/>
            <person name="Ward N."/>
            <person name="Eisen J.A."/>
            <person name="Badger J.H."/>
            <person name="Distel D.L."/>
        </authorList>
    </citation>
    <scope>NUCLEOTIDE SEQUENCE [LARGE SCALE GENOMIC DNA]</scope>
    <source>
        <strain evidence="10">ATCC 39867 / T7901</strain>
    </source>
</reference>
<comment type="domain">
    <text evidence="7">The N-terminal domain does not have lytic activity and probably modulates enzymatic activity. The C-terminal domain is the catalytic active domain.</text>
</comment>
<gene>
    <name evidence="7" type="primary">mltF</name>
    <name evidence="9" type="ordered locus">TERTU_2595</name>
</gene>
<evidence type="ECO:0000313" key="10">
    <source>
        <dbReference type="Proteomes" id="UP000009080"/>
    </source>
</evidence>
<feature type="active site" evidence="7">
    <location>
        <position position="309"/>
    </location>
</feature>
<dbReference type="STRING" id="377629.TERTU_2595"/>
<keyword evidence="5 7" id="KW-0456">Lyase</keyword>
<dbReference type="GO" id="GO:0008933">
    <property type="term" value="F:peptidoglycan lytic transglycosylase activity"/>
    <property type="evidence" value="ECO:0007669"/>
    <property type="project" value="UniProtKB-UniRule"/>
</dbReference>
<dbReference type="InterPro" id="IPR001638">
    <property type="entry name" value="Solute-binding_3/MltF_N"/>
</dbReference>
<dbReference type="InterPro" id="IPR008258">
    <property type="entry name" value="Transglycosylase_SLT_dom_1"/>
</dbReference>
<keyword evidence="4 7" id="KW-0998">Cell outer membrane</keyword>
<name>C5BLS6_TERTT</name>
<keyword evidence="10" id="KW-1185">Reference proteome</keyword>
<evidence type="ECO:0000256" key="5">
    <source>
        <dbReference type="ARBA" id="ARBA00023239"/>
    </source>
</evidence>
<evidence type="ECO:0000259" key="8">
    <source>
        <dbReference type="SMART" id="SM00062"/>
    </source>
</evidence>
<comment type="caution">
    <text evidence="7">Lacks conserved residue(s) required for the propagation of feature annotation.</text>
</comment>
<comment type="similarity">
    <text evidence="7">In the C-terminal section; belongs to the transglycosylase Slt family.</text>
</comment>
<dbReference type="NCBIfam" id="NF008112">
    <property type="entry name" value="PRK10859.1"/>
    <property type="match status" value="1"/>
</dbReference>
<dbReference type="eggNOG" id="COG4623">
    <property type="taxonomic scope" value="Bacteria"/>
</dbReference>
<dbReference type="Proteomes" id="UP000009080">
    <property type="component" value="Chromosome"/>
</dbReference>
<dbReference type="OrthoDB" id="9815002at2"/>
<dbReference type="CAZy" id="GH23">
    <property type="family name" value="Glycoside Hydrolase Family 23"/>
</dbReference>
<dbReference type="SUPFAM" id="SSF53850">
    <property type="entry name" value="Periplasmic binding protein-like II"/>
    <property type="match status" value="1"/>
</dbReference>
<dbReference type="SMART" id="SM00062">
    <property type="entry name" value="PBPb"/>
    <property type="match status" value="1"/>
</dbReference>
<dbReference type="GO" id="GO:0071555">
    <property type="term" value="P:cell wall organization"/>
    <property type="evidence" value="ECO:0007669"/>
    <property type="project" value="UniProtKB-KW"/>
</dbReference>
<accession>C5BLS6</accession>
<dbReference type="InterPro" id="IPR023346">
    <property type="entry name" value="Lysozyme-like_dom_sf"/>
</dbReference>
<dbReference type="Pfam" id="PF00497">
    <property type="entry name" value="SBP_bac_3"/>
    <property type="match status" value="1"/>
</dbReference>
<dbReference type="GO" id="GO:0016998">
    <property type="term" value="P:cell wall macromolecule catabolic process"/>
    <property type="evidence" value="ECO:0007669"/>
    <property type="project" value="UniProtKB-UniRule"/>
</dbReference>
<evidence type="ECO:0000313" key="9">
    <source>
        <dbReference type="EMBL" id="ACR13319.1"/>
    </source>
</evidence>
<dbReference type="Gene3D" id="1.10.530.10">
    <property type="match status" value="1"/>
</dbReference>
<evidence type="ECO:0000256" key="1">
    <source>
        <dbReference type="ARBA" id="ARBA00010333"/>
    </source>
</evidence>
<comment type="similarity">
    <text evidence="7">In the N-terminal section; belongs to the bacterial solute-binding protein 3 family.</text>
</comment>
<dbReference type="EMBL" id="CP001614">
    <property type="protein sequence ID" value="ACR13319.1"/>
    <property type="molecule type" value="Genomic_DNA"/>
</dbReference>
<keyword evidence="2 7" id="KW-0732">Signal</keyword>
<comment type="subcellular location">
    <subcellularLocation>
        <location evidence="7">Cell outer membrane</location>
        <topology evidence="7">Peripheral membrane protein</topology>
    </subcellularLocation>
    <text evidence="7">Attached to the inner leaflet of the outer membrane.</text>
</comment>
<dbReference type="Pfam" id="PF01464">
    <property type="entry name" value="SLT"/>
    <property type="match status" value="1"/>
</dbReference>
<dbReference type="HOGENOM" id="CLU_027494_0_1_6"/>